<sequence>MAKIITLSTLKKYQLGDMVVHYLQDTEGHVEWTIYPAELASSFRLPTDQVRTNSLVQAKLREDYYDKNFTNGTTMLNCQTSQLLKYQDQRVEVEGPVTTITTTLADTRDHRAVHFVQWDEGENRLKTWVKFTNLSAQTALLDWLPSFVLSDLTPFYDQQPQGKINLVRLRSKWTMEGRIEEQPVELYNLEPSWSPSGLGIEQFGQAGTMPVRNFFPFVGIHDTQTATYWLAELEGKASWQPNATRLTDRVALYGGLPDHDSGNWQVELKQGESYTSPYALLTVGTGTLEYCSKRLQKAASLPKAGLPITYNEFATTWGNPNQELIESSLPLLKKHGTDYYVIDAGWAKDATEELPQDWVVDEKKFPNGLKPVVDAIHAQGMKAGIWYEIETAAPPSAKYHDLSHLLTRDGVVISTIKRRFLNLFDPKVRAYIRQVMIDPVRAAGFDYLKIDYNDTIGVGVDVGKLHGPESLEQLTGKTLEMFSELHKIPGLEIENCASGGHRLTPAYIEATEYSSFSDAHDSHAIPIIAANELNVIPAAKNLIWCVLHADSTDDELNFHLISTFLGLACLSGDIRGLSDQQWQTVDTDFKFYKENQHLIAEGTPIREGQPIISYFNPVGYQVSGFVNHDTVADSDEMILMIFGFNLPEKQTISIAAADGAWHVEDVVGAESIEFAATETGLKMTMPKEVFTAKALRLTRH</sequence>
<accession>A0ABW4CW03</accession>
<comment type="caution">
    <text evidence="1">The sequence shown here is derived from an EMBL/GenBank/DDBJ whole genome shotgun (WGS) entry which is preliminary data.</text>
</comment>
<evidence type="ECO:0000313" key="2">
    <source>
        <dbReference type="Proteomes" id="UP001597212"/>
    </source>
</evidence>
<protein>
    <submittedName>
        <fullName evidence="1">Glycoside hydrolase family 36 protein</fullName>
        <ecNumber evidence="1">3.2.1.-</ecNumber>
    </submittedName>
</protein>
<dbReference type="CDD" id="cd14791">
    <property type="entry name" value="GH36"/>
    <property type="match status" value="1"/>
</dbReference>
<evidence type="ECO:0000313" key="1">
    <source>
        <dbReference type="EMBL" id="MFD1440057.1"/>
    </source>
</evidence>
<dbReference type="Proteomes" id="UP001597212">
    <property type="component" value="Unassembled WGS sequence"/>
</dbReference>
<dbReference type="EMBL" id="JBHTOK010000008">
    <property type="protein sequence ID" value="MFD1440057.1"/>
    <property type="molecule type" value="Genomic_DNA"/>
</dbReference>
<reference evidence="2" key="1">
    <citation type="journal article" date="2019" name="Int. J. Syst. Evol. Microbiol.">
        <title>The Global Catalogue of Microorganisms (GCM) 10K type strain sequencing project: providing services to taxonomists for standard genome sequencing and annotation.</title>
        <authorList>
            <consortium name="The Broad Institute Genomics Platform"/>
            <consortium name="The Broad Institute Genome Sequencing Center for Infectious Disease"/>
            <person name="Wu L."/>
            <person name="Ma J."/>
        </authorList>
    </citation>
    <scope>NUCLEOTIDE SEQUENCE [LARGE SCALE GENOMIC DNA]</scope>
    <source>
        <strain evidence="2">CCM 8912</strain>
    </source>
</reference>
<dbReference type="InterPro" id="IPR038417">
    <property type="entry name" value="Alpga-gal_N_sf"/>
</dbReference>
<dbReference type="Gene3D" id="2.70.98.60">
    <property type="entry name" value="alpha-galactosidase from lactobacil brevis"/>
    <property type="match status" value="1"/>
</dbReference>
<dbReference type="EC" id="3.2.1.-" evidence="1"/>
<keyword evidence="2" id="KW-1185">Reference proteome</keyword>
<dbReference type="InterPro" id="IPR013785">
    <property type="entry name" value="Aldolase_TIM"/>
</dbReference>
<dbReference type="InterPro" id="IPR002252">
    <property type="entry name" value="Glyco_hydro_36"/>
</dbReference>
<dbReference type="SUPFAM" id="SSF51445">
    <property type="entry name" value="(Trans)glycosidases"/>
    <property type="match status" value="1"/>
</dbReference>
<dbReference type="GO" id="GO:0016798">
    <property type="term" value="F:hydrolase activity, acting on glycosyl bonds"/>
    <property type="evidence" value="ECO:0007669"/>
    <property type="project" value="UniProtKB-KW"/>
</dbReference>
<dbReference type="RefSeq" id="WP_125754919.1">
    <property type="nucleotide sequence ID" value="NZ_JBHTOK010000008.1"/>
</dbReference>
<keyword evidence="1" id="KW-0326">Glycosidase</keyword>
<dbReference type="Gene3D" id="3.20.20.70">
    <property type="entry name" value="Aldolase class I"/>
    <property type="match status" value="1"/>
</dbReference>
<gene>
    <name evidence="1" type="ORF">ACFQ5K_01450</name>
</gene>
<keyword evidence="1" id="KW-0378">Hydrolase</keyword>
<organism evidence="1 2">
    <name type="scientific">Lacticaseibacillus hegangensis</name>
    <dbReference type="NCBI Taxonomy" id="2486010"/>
    <lineage>
        <taxon>Bacteria</taxon>
        <taxon>Bacillati</taxon>
        <taxon>Bacillota</taxon>
        <taxon>Bacilli</taxon>
        <taxon>Lactobacillales</taxon>
        <taxon>Lactobacillaceae</taxon>
        <taxon>Lacticaseibacillus</taxon>
    </lineage>
</organism>
<dbReference type="Pfam" id="PF02065">
    <property type="entry name" value="Melibiase"/>
    <property type="match status" value="1"/>
</dbReference>
<proteinExistence type="predicted"/>
<dbReference type="InterPro" id="IPR017853">
    <property type="entry name" value="GH"/>
</dbReference>
<name>A0ABW4CW03_9LACO</name>